<dbReference type="PANTHER" id="PTHR45663">
    <property type="entry name" value="GEO12009P1"/>
    <property type="match status" value="1"/>
</dbReference>
<comment type="caution">
    <text evidence="9">The sequence shown here is derived from an EMBL/GenBank/DDBJ whole genome shotgun (WGS) entry which is preliminary data.</text>
</comment>
<dbReference type="NCBIfam" id="NF008229">
    <property type="entry name" value="PRK10996.1"/>
    <property type="match status" value="1"/>
</dbReference>
<dbReference type="AlphaFoldDB" id="A0A0R3DYG4"/>
<dbReference type="Gene3D" id="2.30.30.380">
    <property type="entry name" value="Zn-finger domain of Sec23/24"/>
    <property type="match status" value="1"/>
</dbReference>
<keyword evidence="3" id="KW-0479">Metal-binding</keyword>
<keyword evidence="5" id="KW-1015">Disulfide bond</keyword>
<evidence type="ECO:0000256" key="1">
    <source>
        <dbReference type="ARBA" id="ARBA00008987"/>
    </source>
</evidence>
<dbReference type="Gene3D" id="3.40.30.10">
    <property type="entry name" value="Glutaredoxin"/>
    <property type="match status" value="1"/>
</dbReference>
<proteinExistence type="inferred from homology"/>
<evidence type="ECO:0000259" key="8">
    <source>
        <dbReference type="PROSITE" id="PS51352"/>
    </source>
</evidence>
<keyword evidence="6" id="KW-0676">Redox-active center</keyword>
<dbReference type="InterPro" id="IPR005746">
    <property type="entry name" value="Thioredoxin"/>
</dbReference>
<gene>
    <name evidence="9" type="ORF">AOQ71_10745</name>
</gene>
<evidence type="ECO:0000256" key="6">
    <source>
        <dbReference type="ARBA" id="ARBA00023284"/>
    </source>
</evidence>
<dbReference type="EMBL" id="LJYG01000045">
    <property type="protein sequence ID" value="KRQ14896.1"/>
    <property type="molecule type" value="Genomic_DNA"/>
</dbReference>
<dbReference type="SUPFAM" id="SSF52833">
    <property type="entry name" value="Thioredoxin-like"/>
    <property type="match status" value="1"/>
</dbReference>
<dbReference type="PROSITE" id="PS51352">
    <property type="entry name" value="THIOREDOXIN_2"/>
    <property type="match status" value="1"/>
</dbReference>
<dbReference type="FunFam" id="3.40.30.10:FF:000001">
    <property type="entry name" value="Thioredoxin"/>
    <property type="match status" value="1"/>
</dbReference>
<dbReference type="Pfam" id="PF00085">
    <property type="entry name" value="Thioredoxin"/>
    <property type="match status" value="1"/>
</dbReference>
<dbReference type="Proteomes" id="UP000051936">
    <property type="component" value="Unassembled WGS sequence"/>
</dbReference>
<keyword evidence="4" id="KW-0249">Electron transport</keyword>
<evidence type="ECO:0000313" key="10">
    <source>
        <dbReference type="Proteomes" id="UP000051936"/>
    </source>
</evidence>
<dbReference type="NCBIfam" id="TIGR01068">
    <property type="entry name" value="thioredoxin"/>
    <property type="match status" value="1"/>
</dbReference>
<comment type="similarity">
    <text evidence="1">Belongs to the thioredoxin family.</text>
</comment>
<dbReference type="GO" id="GO:0046872">
    <property type="term" value="F:metal ion binding"/>
    <property type="evidence" value="ECO:0007669"/>
    <property type="project" value="UniProtKB-KW"/>
</dbReference>
<name>A0A0R3DYG4_9BRAD</name>
<dbReference type="PANTHER" id="PTHR45663:SF40">
    <property type="entry name" value="THIOREDOXIN 2"/>
    <property type="match status" value="1"/>
</dbReference>
<dbReference type="GO" id="GO:0005829">
    <property type="term" value="C:cytosol"/>
    <property type="evidence" value="ECO:0007669"/>
    <property type="project" value="TreeGrafter"/>
</dbReference>
<dbReference type="CDD" id="cd02947">
    <property type="entry name" value="TRX_family"/>
    <property type="match status" value="1"/>
</dbReference>
<organism evidence="9 10">
    <name type="scientific">Bradyrhizobium manausense</name>
    <dbReference type="NCBI Taxonomy" id="989370"/>
    <lineage>
        <taxon>Bacteria</taxon>
        <taxon>Pseudomonadati</taxon>
        <taxon>Pseudomonadota</taxon>
        <taxon>Alphaproteobacteria</taxon>
        <taxon>Hyphomicrobiales</taxon>
        <taxon>Nitrobacteraceae</taxon>
        <taxon>Bradyrhizobium</taxon>
    </lineage>
</organism>
<dbReference type="GO" id="GO:0015035">
    <property type="term" value="F:protein-disulfide reductase activity"/>
    <property type="evidence" value="ECO:0007669"/>
    <property type="project" value="UniProtKB-UniRule"/>
</dbReference>
<dbReference type="InterPro" id="IPR049299">
    <property type="entry name" value="Thio2_N"/>
</dbReference>
<keyword evidence="10" id="KW-1185">Reference proteome</keyword>
<evidence type="ECO:0000256" key="4">
    <source>
        <dbReference type="ARBA" id="ARBA00022982"/>
    </source>
</evidence>
<evidence type="ECO:0000256" key="7">
    <source>
        <dbReference type="NCBIfam" id="TIGR01068"/>
    </source>
</evidence>
<dbReference type="RefSeq" id="WP_057745639.1">
    <property type="nucleotide sequence ID" value="NZ_LJYG01000045.1"/>
</dbReference>
<dbReference type="STRING" id="989370.AOQ71_10745"/>
<dbReference type="Pfam" id="PF21352">
    <property type="entry name" value="Zn_ribbon_Thio2"/>
    <property type="match status" value="1"/>
</dbReference>
<dbReference type="OrthoDB" id="9790390at2"/>
<dbReference type="InterPro" id="IPR017937">
    <property type="entry name" value="Thioredoxin_CS"/>
</dbReference>
<evidence type="ECO:0000256" key="2">
    <source>
        <dbReference type="ARBA" id="ARBA00022448"/>
    </source>
</evidence>
<protein>
    <recommendedName>
        <fullName evidence="7">Thioredoxin</fullName>
    </recommendedName>
</protein>
<evidence type="ECO:0000256" key="3">
    <source>
        <dbReference type="ARBA" id="ARBA00022723"/>
    </source>
</evidence>
<evidence type="ECO:0000313" key="9">
    <source>
        <dbReference type="EMBL" id="KRQ14896.1"/>
    </source>
</evidence>
<dbReference type="PRINTS" id="PR00421">
    <property type="entry name" value="THIOREDOXIN"/>
</dbReference>
<sequence length="153" mass="16932">MSKEDRHIVCPHCTSINRIPARRDARQAKCGRCRQLLFTGHPMPVSTGSFATHIQRNDIPVVVDFWAAWCGPCKAMAPVFERAAGEFEPELRFLKVDTEAEAELAARYNIQSIPTVMLFHKGNVVAQRAGAVGLEALRQWLRQHAPSAAPAAS</sequence>
<reference evidence="9 10" key="1">
    <citation type="submission" date="2015-09" db="EMBL/GenBank/DDBJ databases">
        <title>Draft Genome Sequence of Bradyrhizobium manausense Strain BR 3351T, a Novel Symbiotic Nitrogen-Fixing Alphaproteobacterium Isolated from Brazilian Amazon Rain Forest.</title>
        <authorList>
            <person name="De Araujo J.L."/>
            <person name="Zilli J.E."/>
        </authorList>
    </citation>
    <scope>NUCLEOTIDE SEQUENCE [LARGE SCALE GENOMIC DNA]</scope>
    <source>
        <strain evidence="9 10">BR3351</strain>
    </source>
</reference>
<feature type="domain" description="Thioredoxin" evidence="8">
    <location>
        <begin position="37"/>
        <end position="146"/>
    </location>
</feature>
<evidence type="ECO:0000256" key="5">
    <source>
        <dbReference type="ARBA" id="ARBA00023157"/>
    </source>
</evidence>
<dbReference type="InterPro" id="IPR013766">
    <property type="entry name" value="Thioredoxin_domain"/>
</dbReference>
<accession>A0A0R3DYG4</accession>
<dbReference type="InterPro" id="IPR036249">
    <property type="entry name" value="Thioredoxin-like_sf"/>
</dbReference>
<dbReference type="PROSITE" id="PS00194">
    <property type="entry name" value="THIOREDOXIN_1"/>
    <property type="match status" value="1"/>
</dbReference>
<keyword evidence="2" id="KW-0813">Transport</keyword>